<dbReference type="EMBL" id="WAGX01000005">
    <property type="protein sequence ID" value="KAB1438345.1"/>
    <property type="molecule type" value="Genomic_DNA"/>
</dbReference>
<keyword evidence="3" id="KW-1185">Reference proteome</keyword>
<reference evidence="2 3" key="2">
    <citation type="submission" date="2020-02" db="EMBL/GenBank/DDBJ databases">
        <title>Candidatus Galacturonibacter soehngenii shows hetero-acetogenic catabolism of galacturonic acid but lacks a canonical carbon monoxide dehydrogenase/acetyl-CoA synthase complex.</title>
        <authorList>
            <person name="Diender M."/>
            <person name="Stouten G.R."/>
            <person name="Petersen J.F."/>
            <person name="Nielsen P.H."/>
            <person name="Dueholm M.S."/>
            <person name="Pronk J.T."/>
            <person name="Van Loosdrecht M.C.M."/>
        </authorList>
    </citation>
    <scope>NUCLEOTIDE SEQUENCE [LARGE SCALE GENOMIC DNA]</scope>
    <source>
        <strain evidence="2">GalUA</strain>
    </source>
</reference>
<organism evidence="2 3">
    <name type="scientific">Candidatus Galacturonatibacter soehngenii</name>
    <dbReference type="NCBI Taxonomy" id="2307010"/>
    <lineage>
        <taxon>Bacteria</taxon>
        <taxon>Bacillati</taxon>
        <taxon>Bacillota</taxon>
        <taxon>Clostridia</taxon>
        <taxon>Lachnospirales</taxon>
        <taxon>Lachnospiraceae</taxon>
        <taxon>Candidatus Galacturonatibacter</taxon>
    </lineage>
</organism>
<keyword evidence="1" id="KW-0472">Membrane</keyword>
<evidence type="ECO:0000313" key="2">
    <source>
        <dbReference type="EMBL" id="KAB1438345.1"/>
    </source>
</evidence>
<keyword evidence="1" id="KW-0812">Transmembrane</keyword>
<feature type="transmembrane region" description="Helical" evidence="1">
    <location>
        <begin position="32"/>
        <end position="51"/>
    </location>
</feature>
<evidence type="ECO:0000313" key="3">
    <source>
        <dbReference type="Proteomes" id="UP000461768"/>
    </source>
</evidence>
<proteinExistence type="predicted"/>
<dbReference type="RefSeq" id="WP_151145637.1">
    <property type="nucleotide sequence ID" value="NZ_WAGX01000005.1"/>
</dbReference>
<sequence length="61" mass="7113">MKKFTKIILLLYIVLGLILLVMGLIIKENYYPSLFLAMGVGLICNSVMQFVRCYQKKNKKR</sequence>
<evidence type="ECO:0000256" key="1">
    <source>
        <dbReference type="SAM" id="Phobius"/>
    </source>
</evidence>
<protein>
    <submittedName>
        <fullName evidence="2">Uncharacterized protein</fullName>
    </submittedName>
</protein>
<comment type="caution">
    <text evidence="2">The sequence shown here is derived from an EMBL/GenBank/DDBJ whole genome shotgun (WGS) entry which is preliminary data.</text>
</comment>
<name>A0A7V7UC12_9FIRM</name>
<keyword evidence="1" id="KW-1133">Transmembrane helix</keyword>
<dbReference type="Proteomes" id="UP000461768">
    <property type="component" value="Unassembled WGS sequence"/>
</dbReference>
<gene>
    <name evidence="2" type="ORF">F7O84_12415</name>
</gene>
<feature type="transmembrane region" description="Helical" evidence="1">
    <location>
        <begin position="7"/>
        <end position="26"/>
    </location>
</feature>
<reference evidence="2 3" key="1">
    <citation type="submission" date="2019-09" db="EMBL/GenBank/DDBJ databases">
        <authorList>
            <person name="Valk L.C."/>
        </authorList>
    </citation>
    <scope>NUCLEOTIDE SEQUENCE [LARGE SCALE GENOMIC DNA]</scope>
    <source>
        <strain evidence="2">GalUA</strain>
    </source>
</reference>
<accession>A0A7V7UC12</accession>
<dbReference type="AlphaFoldDB" id="A0A7V7UC12"/>